<dbReference type="GO" id="GO:0003824">
    <property type="term" value="F:catalytic activity"/>
    <property type="evidence" value="ECO:0007669"/>
    <property type="project" value="InterPro"/>
</dbReference>
<proteinExistence type="predicted"/>
<dbReference type="EMBL" id="CADCTW010000214">
    <property type="protein sequence ID" value="CAA9363786.1"/>
    <property type="molecule type" value="Genomic_DNA"/>
</dbReference>
<dbReference type="AlphaFoldDB" id="A0A6J4MMR5"/>
<sequence length="323" mass="36441">MEPKNPRLQHYWNRTVKELTDRPPLSLEEGEAERHRIYAWLVMALVHHYWNGNKNGRRGEYPFNTPPGANAGAFHDADYLGHNIAAIAVDAEGYVVDFEFNHNKLYNSSAEHAEARLIRRVYDLAQVNDSWALNRKVRAREDYEMFEDTTVYTSLESCSQCTGVMALARVWRVVYLQPDHGMYLIGNIVRNLTEGTRLEAPIPIPGDQIGLRQYAELDAAFDLFGEQLKTTPFYIPTDPNEKKSTSHSVTSFLCTRAARDLYGAGRAALEALTPETLAHPGFKPADRDGKRVENALTNLQVLGEVNGFLAYAIEAGRRGTPHH</sequence>
<accession>A0A6J4MMR5</accession>
<feature type="domain" description="CMP/dCMP-type deaminase" evidence="1">
    <location>
        <begin position="78"/>
        <end position="176"/>
    </location>
</feature>
<evidence type="ECO:0000313" key="2">
    <source>
        <dbReference type="EMBL" id="CAA9363786.1"/>
    </source>
</evidence>
<dbReference type="InterPro" id="IPR016193">
    <property type="entry name" value="Cytidine_deaminase-like"/>
</dbReference>
<organism evidence="2">
    <name type="scientific">uncultured Gemmatimonadota bacterium</name>
    <dbReference type="NCBI Taxonomy" id="203437"/>
    <lineage>
        <taxon>Bacteria</taxon>
        <taxon>Pseudomonadati</taxon>
        <taxon>Gemmatimonadota</taxon>
        <taxon>environmental samples</taxon>
    </lineage>
</organism>
<reference evidence="2" key="1">
    <citation type="submission" date="2020-02" db="EMBL/GenBank/DDBJ databases">
        <authorList>
            <person name="Meier V. D."/>
        </authorList>
    </citation>
    <scope>NUCLEOTIDE SEQUENCE</scope>
    <source>
        <strain evidence="2">AVDCRST_MAG68</strain>
    </source>
</reference>
<gene>
    <name evidence="2" type="ORF">AVDCRST_MAG68-4672</name>
</gene>
<dbReference type="InterPro" id="IPR002125">
    <property type="entry name" value="CMP_dCMP_dom"/>
</dbReference>
<dbReference type="SUPFAM" id="SSF53927">
    <property type="entry name" value="Cytidine deaminase-like"/>
    <property type="match status" value="1"/>
</dbReference>
<protein>
    <recommendedName>
        <fullName evidence="1">CMP/dCMP-type deaminase domain-containing protein</fullName>
    </recommendedName>
</protein>
<dbReference type="Pfam" id="PF00383">
    <property type="entry name" value="dCMP_cyt_deam_1"/>
    <property type="match status" value="1"/>
</dbReference>
<evidence type="ECO:0000259" key="1">
    <source>
        <dbReference type="Pfam" id="PF00383"/>
    </source>
</evidence>
<name>A0A6J4MMR5_9BACT</name>
<dbReference type="Gene3D" id="3.40.140.10">
    <property type="entry name" value="Cytidine Deaminase, domain 2"/>
    <property type="match status" value="1"/>
</dbReference>